<keyword evidence="3" id="KW-0963">Cytoplasm</keyword>
<sequence length="139" mass="15696">MGYRDGITEGQKDAAQEGFNIGFMESVHIAYRWGLVRGITSALASLPDRLKEKLLPSDQCRVRLQSLHNSVQEISADDALQMFHESTLDSNRPLEEPHVKSEEDEAADSSRLETLPKNLLLLLHECPNIKVHEEMARVM</sequence>
<protein>
    <recommendedName>
        <fullName evidence="6">Essential protein Yae1 N-terminal domain-containing protein</fullName>
    </recommendedName>
</protein>
<accession>I1HV78</accession>
<dbReference type="EMBL" id="CM000881">
    <property type="protein sequence ID" value="KQK11550.1"/>
    <property type="molecule type" value="Genomic_DNA"/>
</dbReference>
<evidence type="ECO:0000256" key="1">
    <source>
        <dbReference type="ARBA" id="ARBA00004123"/>
    </source>
</evidence>
<evidence type="ECO:0000256" key="2">
    <source>
        <dbReference type="ARBA" id="ARBA00004496"/>
    </source>
</evidence>
<dbReference type="InParanoid" id="I1HV78"/>
<dbReference type="OrthoDB" id="20086at2759"/>
<evidence type="ECO:0000259" key="6">
    <source>
        <dbReference type="Pfam" id="PF09811"/>
    </source>
</evidence>
<dbReference type="PANTHER" id="PTHR18829:SF0">
    <property type="entry name" value="PROTEIN YAE1 HOMOLOG"/>
    <property type="match status" value="1"/>
</dbReference>
<evidence type="ECO:0000256" key="3">
    <source>
        <dbReference type="ARBA" id="ARBA00022490"/>
    </source>
</evidence>
<comment type="subcellular location">
    <subcellularLocation>
        <location evidence="2">Cytoplasm</location>
    </subcellularLocation>
    <subcellularLocation>
        <location evidence="1">Nucleus</location>
    </subcellularLocation>
</comment>
<gene>
    <name evidence="7" type="ORF">BRADI_2g60790v3</name>
</gene>
<dbReference type="Gramene" id="KQK11549">
    <property type="protein sequence ID" value="KQK11549"/>
    <property type="gene ID" value="BRADI_2g60790v3"/>
</dbReference>
<reference evidence="7 8" key="1">
    <citation type="journal article" date="2010" name="Nature">
        <title>Genome sequencing and analysis of the model grass Brachypodium distachyon.</title>
        <authorList>
            <consortium name="International Brachypodium Initiative"/>
        </authorList>
    </citation>
    <scope>NUCLEOTIDE SEQUENCE [LARGE SCALE GENOMIC DNA]</scope>
    <source>
        <strain evidence="7 8">Bd21</strain>
    </source>
</reference>
<evidence type="ECO:0000313" key="7">
    <source>
        <dbReference type="EMBL" id="KQK11550.1"/>
    </source>
</evidence>
<dbReference type="HOGENOM" id="CLU_069930_2_1_1"/>
<feature type="domain" description="Essential protein Yae1 N-terminal" evidence="6">
    <location>
        <begin position="2"/>
        <end position="39"/>
    </location>
</feature>
<dbReference type="EMBL" id="CM000881">
    <property type="protein sequence ID" value="KQK11553.1"/>
    <property type="molecule type" value="Genomic_DNA"/>
</dbReference>
<organism evidence="7">
    <name type="scientific">Brachypodium distachyon</name>
    <name type="common">Purple false brome</name>
    <name type="synonym">Trachynia distachya</name>
    <dbReference type="NCBI Taxonomy" id="15368"/>
    <lineage>
        <taxon>Eukaryota</taxon>
        <taxon>Viridiplantae</taxon>
        <taxon>Streptophyta</taxon>
        <taxon>Embryophyta</taxon>
        <taxon>Tracheophyta</taxon>
        <taxon>Spermatophyta</taxon>
        <taxon>Magnoliopsida</taxon>
        <taxon>Liliopsida</taxon>
        <taxon>Poales</taxon>
        <taxon>Poaceae</taxon>
        <taxon>BOP clade</taxon>
        <taxon>Pooideae</taxon>
        <taxon>Stipodae</taxon>
        <taxon>Brachypodieae</taxon>
        <taxon>Brachypodium</taxon>
    </lineage>
</organism>
<dbReference type="ExpressionAtlas" id="I1HV78">
    <property type="expression patterns" value="baseline and differential"/>
</dbReference>
<reference evidence="8" key="3">
    <citation type="submission" date="2018-08" db="UniProtKB">
        <authorList>
            <consortium name="EnsemblPlants"/>
        </authorList>
    </citation>
    <scope>IDENTIFICATION</scope>
    <source>
        <strain evidence="8">cv. Bd21</strain>
    </source>
</reference>
<dbReference type="Proteomes" id="UP000008810">
    <property type="component" value="Chromosome 2"/>
</dbReference>
<dbReference type="EnsemblPlants" id="KQK11550">
    <property type="protein sequence ID" value="KQK11550"/>
    <property type="gene ID" value="BRADI_2g60790v3"/>
</dbReference>
<keyword evidence="9" id="KW-1185">Reference proteome</keyword>
<dbReference type="Gramene" id="KQK11552">
    <property type="protein sequence ID" value="KQK11552"/>
    <property type="gene ID" value="BRADI_2g60790v3"/>
</dbReference>
<dbReference type="EnsemblPlants" id="KQK11549">
    <property type="protein sequence ID" value="KQK11549"/>
    <property type="gene ID" value="BRADI_2g60790v3"/>
</dbReference>
<dbReference type="OMA" id="FHESTLD"/>
<dbReference type="GO" id="GO:0005737">
    <property type="term" value="C:cytoplasm"/>
    <property type="evidence" value="ECO:0007669"/>
    <property type="project" value="UniProtKB-SubCell"/>
</dbReference>
<evidence type="ECO:0000313" key="9">
    <source>
        <dbReference type="Proteomes" id="UP000008810"/>
    </source>
</evidence>
<proteinExistence type="predicted"/>
<name>I1HV78_BRADI</name>
<feature type="compositionally biased region" description="Basic and acidic residues" evidence="5">
    <location>
        <begin position="92"/>
        <end position="101"/>
    </location>
</feature>
<reference evidence="7" key="2">
    <citation type="submission" date="2017-06" db="EMBL/GenBank/DDBJ databases">
        <title>WGS assembly of Brachypodium distachyon.</title>
        <authorList>
            <consortium name="The International Brachypodium Initiative"/>
            <person name="Lucas S."/>
            <person name="Harmon-Smith M."/>
            <person name="Lail K."/>
            <person name="Tice H."/>
            <person name="Grimwood J."/>
            <person name="Bruce D."/>
            <person name="Barry K."/>
            <person name="Shu S."/>
            <person name="Lindquist E."/>
            <person name="Wang M."/>
            <person name="Pitluck S."/>
            <person name="Vogel J.P."/>
            <person name="Garvin D.F."/>
            <person name="Mockler T.C."/>
            <person name="Schmutz J."/>
            <person name="Rokhsar D."/>
            <person name="Bevan M.W."/>
        </authorList>
    </citation>
    <scope>NUCLEOTIDE SEQUENCE</scope>
    <source>
        <strain evidence="7">Bd21</strain>
    </source>
</reference>
<dbReference type="Gramene" id="KQK11550">
    <property type="protein sequence ID" value="KQK11550"/>
    <property type="gene ID" value="BRADI_2g60790v3"/>
</dbReference>
<dbReference type="EnsemblPlants" id="KQK11552">
    <property type="protein sequence ID" value="KQK11552"/>
    <property type="gene ID" value="BRADI_2g60790v3"/>
</dbReference>
<dbReference type="EMBL" id="CM000881">
    <property type="protein sequence ID" value="KQK11549.1"/>
    <property type="molecule type" value="Genomic_DNA"/>
</dbReference>
<dbReference type="GO" id="GO:0005634">
    <property type="term" value="C:nucleus"/>
    <property type="evidence" value="ECO:0007669"/>
    <property type="project" value="UniProtKB-SubCell"/>
</dbReference>
<feature type="region of interest" description="Disordered" evidence="5">
    <location>
        <begin position="89"/>
        <end position="110"/>
    </location>
</feature>
<dbReference type="PANTHER" id="PTHR18829">
    <property type="entry name" value="PROTEIN YAE1 HOMOLOG"/>
    <property type="match status" value="1"/>
</dbReference>
<dbReference type="EMBL" id="CM000881">
    <property type="protein sequence ID" value="KQK11552.1"/>
    <property type="molecule type" value="Genomic_DNA"/>
</dbReference>
<evidence type="ECO:0000313" key="8">
    <source>
        <dbReference type="EnsemblPlants" id="KQK11549"/>
    </source>
</evidence>
<dbReference type="EnsemblPlants" id="KQK11553">
    <property type="protein sequence ID" value="KQK11553"/>
    <property type="gene ID" value="BRADI_2g60790v3"/>
</dbReference>
<dbReference type="InterPro" id="IPR019191">
    <property type="entry name" value="Essential_protein_Yae1_N"/>
</dbReference>
<dbReference type="Gramene" id="KQK11553">
    <property type="protein sequence ID" value="KQK11553"/>
    <property type="gene ID" value="BRADI_2g60790v3"/>
</dbReference>
<evidence type="ECO:0000256" key="5">
    <source>
        <dbReference type="SAM" id="MobiDB-lite"/>
    </source>
</evidence>
<dbReference type="AlphaFoldDB" id="I1HV78"/>
<dbReference type="Pfam" id="PF09811">
    <property type="entry name" value="Yae1_N"/>
    <property type="match status" value="1"/>
</dbReference>
<dbReference type="eggNOG" id="KOG4774">
    <property type="taxonomic scope" value="Eukaryota"/>
</dbReference>
<dbReference type="STRING" id="15368.I1HV78"/>
<dbReference type="InterPro" id="IPR038881">
    <property type="entry name" value="Yae1-like"/>
</dbReference>
<keyword evidence="4" id="KW-0539">Nucleus</keyword>
<evidence type="ECO:0000256" key="4">
    <source>
        <dbReference type="ARBA" id="ARBA00023242"/>
    </source>
</evidence>